<evidence type="ECO:0000313" key="2">
    <source>
        <dbReference type="EMBL" id="SHH31007.1"/>
    </source>
</evidence>
<evidence type="ECO:0000259" key="1">
    <source>
        <dbReference type="Pfam" id="PF00561"/>
    </source>
</evidence>
<dbReference type="InterPro" id="IPR026968">
    <property type="entry name" value="PcaD/CatD"/>
</dbReference>
<sequence>MARITIGGALAMEYQLDGRADAPVLVLSNSLGATMAMWDAQVEALAPYLRVLRYDTRGHGGSSSPAGDYTIEQLGRDVLALTEALHIDRFAFCGLSMGGVIGQWLGVYAAERLTHLVLCNTGAKIGSADSWNTRIDTVRRDGLATLADATMARWFTPAAAAADPLKVASTHAEFLRCDVAGYLSCCAAVRDADFRGHLARINRPVQVIAGLHDPVTTVDDAQAIVSAVPGARLQVLDTAHLSNLGNVAGFNRTLKTFLLPPA</sequence>
<dbReference type="OrthoDB" id="9793083at2"/>
<dbReference type="Proteomes" id="UP000199758">
    <property type="component" value="Unassembled WGS sequence"/>
</dbReference>
<dbReference type="GO" id="GO:0047570">
    <property type="term" value="F:3-oxoadipate enol-lactonase activity"/>
    <property type="evidence" value="ECO:0007669"/>
    <property type="project" value="InterPro"/>
</dbReference>
<gene>
    <name evidence="2" type="ORF">SAMN04488068_3262</name>
</gene>
<dbReference type="STRING" id="490188.SAMN04488068_3262"/>
<organism evidence="2 3">
    <name type="scientific">Hydrocarboniphaga daqingensis</name>
    <dbReference type="NCBI Taxonomy" id="490188"/>
    <lineage>
        <taxon>Bacteria</taxon>
        <taxon>Pseudomonadati</taxon>
        <taxon>Pseudomonadota</taxon>
        <taxon>Gammaproteobacteria</taxon>
        <taxon>Nevskiales</taxon>
        <taxon>Nevskiaceae</taxon>
        <taxon>Hydrocarboniphaga</taxon>
    </lineage>
</organism>
<reference evidence="2 3" key="1">
    <citation type="submission" date="2016-11" db="EMBL/GenBank/DDBJ databases">
        <authorList>
            <person name="Jaros S."/>
            <person name="Januszkiewicz K."/>
            <person name="Wedrychowicz H."/>
        </authorList>
    </citation>
    <scope>NUCLEOTIDE SEQUENCE [LARGE SCALE GENOMIC DNA]</scope>
    <source>
        <strain evidence="2 3">CGMCC 1.7049</strain>
    </source>
</reference>
<feature type="domain" description="AB hydrolase-1" evidence="1">
    <location>
        <begin position="23"/>
        <end position="133"/>
    </location>
</feature>
<name>A0A1M5RXC5_9GAMM</name>
<dbReference type="RefSeq" id="WP_072899333.1">
    <property type="nucleotide sequence ID" value="NZ_FQWZ01000008.1"/>
</dbReference>
<dbReference type="EMBL" id="FQWZ01000008">
    <property type="protein sequence ID" value="SHH31007.1"/>
    <property type="molecule type" value="Genomic_DNA"/>
</dbReference>
<dbReference type="InterPro" id="IPR000073">
    <property type="entry name" value="AB_hydrolase_1"/>
</dbReference>
<dbReference type="SUPFAM" id="SSF53474">
    <property type="entry name" value="alpha/beta-Hydrolases"/>
    <property type="match status" value="1"/>
</dbReference>
<dbReference type="AlphaFoldDB" id="A0A1M5RXC5"/>
<dbReference type="PANTHER" id="PTHR43433:SF5">
    <property type="entry name" value="AB HYDROLASE-1 DOMAIN-CONTAINING PROTEIN"/>
    <property type="match status" value="1"/>
</dbReference>
<proteinExistence type="predicted"/>
<keyword evidence="3" id="KW-1185">Reference proteome</keyword>
<dbReference type="GO" id="GO:0042952">
    <property type="term" value="P:beta-ketoadipate pathway"/>
    <property type="evidence" value="ECO:0007669"/>
    <property type="project" value="InterPro"/>
</dbReference>
<accession>A0A1M5RXC5</accession>
<protein>
    <submittedName>
        <fullName evidence="2">3-oxoadipate enol-lactonase</fullName>
    </submittedName>
</protein>
<dbReference type="InterPro" id="IPR029058">
    <property type="entry name" value="AB_hydrolase_fold"/>
</dbReference>
<dbReference type="InterPro" id="IPR050471">
    <property type="entry name" value="AB_hydrolase"/>
</dbReference>
<dbReference type="Pfam" id="PF00561">
    <property type="entry name" value="Abhydrolase_1"/>
    <property type="match status" value="1"/>
</dbReference>
<dbReference type="PANTHER" id="PTHR43433">
    <property type="entry name" value="HYDROLASE, ALPHA/BETA FOLD FAMILY PROTEIN"/>
    <property type="match status" value="1"/>
</dbReference>
<evidence type="ECO:0000313" key="3">
    <source>
        <dbReference type="Proteomes" id="UP000199758"/>
    </source>
</evidence>
<dbReference type="Gene3D" id="3.40.50.1820">
    <property type="entry name" value="alpha/beta hydrolase"/>
    <property type="match status" value="1"/>
</dbReference>
<dbReference type="NCBIfam" id="TIGR02427">
    <property type="entry name" value="protocat_pcaD"/>
    <property type="match status" value="1"/>
</dbReference>